<dbReference type="InterPro" id="IPR017853">
    <property type="entry name" value="GH"/>
</dbReference>
<gene>
    <name evidence="7" type="primary">LOC111023766</name>
</gene>
<dbReference type="Proteomes" id="UP000504603">
    <property type="component" value="Unplaced"/>
</dbReference>
<evidence type="ECO:0000256" key="3">
    <source>
        <dbReference type="ARBA" id="ARBA00023326"/>
    </source>
</evidence>
<dbReference type="RefSeq" id="XP_022156939.1">
    <property type="nucleotide sequence ID" value="XM_022301247.1"/>
</dbReference>
<comment type="similarity">
    <text evidence="1 5">Belongs to the glycosyl hydrolase 14 family.</text>
</comment>
<dbReference type="GeneID" id="111023766"/>
<feature type="active site" description="Proton donor" evidence="4">
    <location>
        <position position="260"/>
    </location>
</feature>
<evidence type="ECO:0000256" key="1">
    <source>
        <dbReference type="ARBA" id="ARBA00005652"/>
    </source>
</evidence>
<sequence length="553" mass="62138">MAIASPSAPNFSASPSFRCSRTDAPCFAPFPFVSHPRPSFARRFFISSRLNASIFSGAGAGFGSPDNGDVQYELQHGFSLERRKRGSAVFVTLPIDAVSPAGEVRRRKAMSQSFRALAAAGVEGVVIEVWWGFVERDEPCSYNWKGYLEIVALARRYGLKVRAVFSFSQNGIGPDDPHWIPLPKWVLEEINKDPDLAYSDRFGRRNAEYITLGCDTLPVLLGRSPVQAYADFMRNFRDIFRPYLGAIVTGIQVGMGPAGELRYPSSPLQKLTGARRSHELGEFQCYDKYMLASLNACAQDVGMREWGNGGPTGASNLMNNPEQTEFFRGENGSWNTPYGEFYLKWYSEMLLLHGERLCKEAETIFRGIEVNLSAKLGGIHWHYGTKSHPSELTAGYYNTSIRDGYLPIARMLGRYSFTMCCSCFEMQDFEEKQMNPVGSPEGFLRQLLIAARVCDIPLEGENSVMGLDNNSFQQAVKMSRVYSDGLEKLSFSFNFVRMDKNMFEYGNWVRFTRFVRQMSDTSNLFRAKLNPGSNRNLSSASDITTSRLALAYH</sequence>
<dbReference type="SUPFAM" id="SSF51445">
    <property type="entry name" value="(Trans)glycosidases"/>
    <property type="match status" value="1"/>
</dbReference>
<dbReference type="EC" id="3.2.1.2" evidence="5"/>
<dbReference type="Gene3D" id="3.20.20.80">
    <property type="entry name" value="Glycosidases"/>
    <property type="match status" value="1"/>
</dbReference>
<dbReference type="InterPro" id="IPR001554">
    <property type="entry name" value="Glyco_hydro_14"/>
</dbReference>
<keyword evidence="5" id="KW-0326">Glycosidase</keyword>
<dbReference type="GO" id="GO:0000272">
    <property type="term" value="P:polysaccharide catabolic process"/>
    <property type="evidence" value="ECO:0007669"/>
    <property type="project" value="UniProtKB-KW"/>
</dbReference>
<accession>A0A6J1DV30</accession>
<comment type="catalytic activity">
    <reaction evidence="5">
        <text>Hydrolysis of (1-&gt;4)-alpha-D-glucosidic linkages in polysaccharides so as to remove successive maltose units from the non-reducing ends of the chains.</text>
        <dbReference type="EC" id="3.2.1.2"/>
    </reaction>
</comment>
<dbReference type="PANTHER" id="PTHR31352:SF7">
    <property type="entry name" value="BETA-AMYLASE"/>
    <property type="match status" value="1"/>
</dbReference>
<dbReference type="AlphaFoldDB" id="A0A6J1DV30"/>
<keyword evidence="3 5" id="KW-0624">Polysaccharide degradation</keyword>
<dbReference type="PANTHER" id="PTHR31352">
    <property type="entry name" value="BETA-AMYLASE 1, CHLOROPLASTIC"/>
    <property type="match status" value="1"/>
</dbReference>
<dbReference type="PRINTS" id="PR00750">
    <property type="entry name" value="BETAAMYLASE"/>
</dbReference>
<keyword evidence="5" id="KW-0378">Hydrolase</keyword>
<organism evidence="6 7">
    <name type="scientific">Momordica charantia</name>
    <name type="common">Bitter gourd</name>
    <name type="synonym">Balsam pear</name>
    <dbReference type="NCBI Taxonomy" id="3673"/>
    <lineage>
        <taxon>Eukaryota</taxon>
        <taxon>Viridiplantae</taxon>
        <taxon>Streptophyta</taxon>
        <taxon>Embryophyta</taxon>
        <taxon>Tracheophyta</taxon>
        <taxon>Spermatophyta</taxon>
        <taxon>Magnoliopsida</taxon>
        <taxon>eudicotyledons</taxon>
        <taxon>Gunneridae</taxon>
        <taxon>Pentapetalae</taxon>
        <taxon>rosids</taxon>
        <taxon>fabids</taxon>
        <taxon>Cucurbitales</taxon>
        <taxon>Cucurbitaceae</taxon>
        <taxon>Momordiceae</taxon>
        <taxon>Momordica</taxon>
    </lineage>
</organism>
<dbReference type="GO" id="GO:0016161">
    <property type="term" value="F:beta-amylase activity"/>
    <property type="evidence" value="ECO:0007669"/>
    <property type="project" value="UniProtKB-EC"/>
</dbReference>
<proteinExistence type="inferred from homology"/>
<name>A0A6J1DV30_MOMCH</name>
<dbReference type="OrthoDB" id="1660156at2759"/>
<keyword evidence="6" id="KW-1185">Reference proteome</keyword>
<evidence type="ECO:0000256" key="2">
    <source>
        <dbReference type="ARBA" id="ARBA00023277"/>
    </source>
</evidence>
<dbReference type="Pfam" id="PF01373">
    <property type="entry name" value="Glyco_hydro_14"/>
    <property type="match status" value="1"/>
</dbReference>
<evidence type="ECO:0000256" key="5">
    <source>
        <dbReference type="RuleBase" id="RU000509"/>
    </source>
</evidence>
<protein>
    <recommendedName>
        <fullName evidence="5">Beta-amylase</fullName>
        <ecNumber evidence="5">3.2.1.2</ecNumber>
    </recommendedName>
</protein>
<dbReference type="KEGG" id="mcha:111023766"/>
<feature type="active site" description="Proton acceptor" evidence="4">
    <location>
        <position position="461"/>
    </location>
</feature>
<keyword evidence="2 5" id="KW-0119">Carbohydrate metabolism</keyword>
<evidence type="ECO:0000256" key="4">
    <source>
        <dbReference type="PIRSR" id="PIRSR601554-1"/>
    </source>
</evidence>
<reference evidence="7" key="1">
    <citation type="submission" date="2025-08" db="UniProtKB">
        <authorList>
            <consortium name="RefSeq"/>
        </authorList>
    </citation>
    <scope>IDENTIFICATION</scope>
    <source>
        <strain evidence="7">OHB3-1</strain>
    </source>
</reference>
<evidence type="ECO:0000313" key="6">
    <source>
        <dbReference type="Proteomes" id="UP000504603"/>
    </source>
</evidence>
<evidence type="ECO:0000313" key="7">
    <source>
        <dbReference type="RefSeq" id="XP_022156939.1"/>
    </source>
</evidence>